<organism evidence="2 3">
    <name type="scientific">Hydrogenophaga luteola</name>
    <dbReference type="NCBI Taxonomy" id="1591122"/>
    <lineage>
        <taxon>Bacteria</taxon>
        <taxon>Pseudomonadati</taxon>
        <taxon>Pseudomonadota</taxon>
        <taxon>Betaproteobacteria</taxon>
        <taxon>Burkholderiales</taxon>
        <taxon>Comamonadaceae</taxon>
        <taxon>Hydrogenophaga</taxon>
    </lineage>
</organism>
<evidence type="ECO:0000313" key="3">
    <source>
        <dbReference type="Proteomes" id="UP001595729"/>
    </source>
</evidence>
<gene>
    <name evidence="2" type="ORF">ACFOPI_06975</name>
</gene>
<protein>
    <submittedName>
        <fullName evidence="2">Uncharacterized protein</fullName>
    </submittedName>
</protein>
<feature type="region of interest" description="Disordered" evidence="1">
    <location>
        <begin position="1"/>
        <end position="22"/>
    </location>
</feature>
<reference evidence="3" key="1">
    <citation type="journal article" date="2019" name="Int. J. Syst. Evol. Microbiol.">
        <title>The Global Catalogue of Microorganisms (GCM) 10K type strain sequencing project: providing services to taxonomists for standard genome sequencing and annotation.</title>
        <authorList>
            <consortium name="The Broad Institute Genomics Platform"/>
            <consortium name="The Broad Institute Genome Sequencing Center for Infectious Disease"/>
            <person name="Wu L."/>
            <person name="Ma J."/>
        </authorList>
    </citation>
    <scope>NUCLEOTIDE SEQUENCE [LARGE SCALE GENOMIC DNA]</scope>
    <source>
        <strain evidence="3">KCTC 42501</strain>
    </source>
</reference>
<name>A0ABV7W2R2_9BURK</name>
<evidence type="ECO:0000313" key="2">
    <source>
        <dbReference type="EMBL" id="MFC3683332.1"/>
    </source>
</evidence>
<dbReference type="RefSeq" id="WP_382172406.1">
    <property type="nucleotide sequence ID" value="NZ_JBHRXX010000002.1"/>
</dbReference>
<dbReference type="Proteomes" id="UP001595729">
    <property type="component" value="Unassembled WGS sequence"/>
</dbReference>
<sequence length="43" mass="4484">MASVVRGERVEQTPLAGRDEAKTATALHERVAGLGYVSLSSGL</sequence>
<dbReference type="EMBL" id="JBHRXX010000002">
    <property type="protein sequence ID" value="MFC3683332.1"/>
    <property type="molecule type" value="Genomic_DNA"/>
</dbReference>
<comment type="caution">
    <text evidence="2">The sequence shown here is derived from an EMBL/GenBank/DDBJ whole genome shotgun (WGS) entry which is preliminary data.</text>
</comment>
<proteinExistence type="predicted"/>
<evidence type="ECO:0000256" key="1">
    <source>
        <dbReference type="SAM" id="MobiDB-lite"/>
    </source>
</evidence>
<keyword evidence="3" id="KW-1185">Reference proteome</keyword>
<accession>A0ABV7W2R2</accession>